<feature type="modified residue" description="N6-(pyridoxal phosphate)lysine" evidence="9">
    <location>
        <position position="227"/>
    </location>
</feature>
<comment type="catalytic activity">
    <reaction evidence="8 9">
        <text>L-histidinol phosphate + 2-oxoglutarate = 3-(imidazol-4-yl)-2-oxopropyl phosphate + L-glutamate</text>
        <dbReference type="Rhea" id="RHEA:23744"/>
        <dbReference type="ChEBI" id="CHEBI:16810"/>
        <dbReference type="ChEBI" id="CHEBI:29985"/>
        <dbReference type="ChEBI" id="CHEBI:57766"/>
        <dbReference type="ChEBI" id="CHEBI:57980"/>
        <dbReference type="EC" id="2.6.1.9"/>
    </reaction>
</comment>
<evidence type="ECO:0000256" key="6">
    <source>
        <dbReference type="ARBA" id="ARBA00022679"/>
    </source>
</evidence>
<comment type="similarity">
    <text evidence="3 9">Belongs to the class-II pyridoxal-phosphate-dependent aminotransferase family. Histidinol-phosphate aminotransferase subfamily.</text>
</comment>
<comment type="cofactor">
    <cofactor evidence="1 9">
        <name>pyridoxal 5'-phosphate</name>
        <dbReference type="ChEBI" id="CHEBI:597326"/>
    </cofactor>
</comment>
<feature type="domain" description="Aminotransferase class I/classII large" evidence="10">
    <location>
        <begin position="37"/>
        <end position="362"/>
    </location>
</feature>
<comment type="pathway">
    <text evidence="2 9">Amino-acid biosynthesis; L-histidine biosynthesis; L-histidine from 5-phospho-alpha-D-ribose 1-diphosphate: step 7/9.</text>
</comment>
<name>A0A1T5GAB2_9SPHN</name>
<dbReference type="InterPro" id="IPR050106">
    <property type="entry name" value="HistidinolP_aminotransfase"/>
</dbReference>
<proteinExistence type="inferred from homology"/>
<dbReference type="Gene3D" id="3.90.1150.10">
    <property type="entry name" value="Aspartate Aminotransferase, domain 1"/>
    <property type="match status" value="1"/>
</dbReference>
<dbReference type="InterPro" id="IPR015422">
    <property type="entry name" value="PyrdxlP-dep_Trfase_small"/>
</dbReference>
<gene>
    <name evidence="9" type="primary">hisC</name>
    <name evidence="11" type="ORF">SAMN06295920_11338</name>
</gene>
<dbReference type="UniPathway" id="UPA00031">
    <property type="reaction ID" value="UER00012"/>
</dbReference>
<dbReference type="GO" id="GO:0030170">
    <property type="term" value="F:pyridoxal phosphate binding"/>
    <property type="evidence" value="ECO:0007669"/>
    <property type="project" value="InterPro"/>
</dbReference>
<evidence type="ECO:0000259" key="10">
    <source>
        <dbReference type="Pfam" id="PF00155"/>
    </source>
</evidence>
<evidence type="ECO:0000256" key="7">
    <source>
        <dbReference type="ARBA" id="ARBA00022898"/>
    </source>
</evidence>
<comment type="subunit">
    <text evidence="4 9">Homodimer.</text>
</comment>
<keyword evidence="7 9" id="KW-0663">Pyridoxal phosphate</keyword>
<dbReference type="RefSeq" id="WP_079650371.1">
    <property type="nucleotide sequence ID" value="NZ_FUYM01000013.1"/>
</dbReference>
<dbReference type="PANTHER" id="PTHR43643">
    <property type="entry name" value="HISTIDINOL-PHOSPHATE AMINOTRANSFERASE 2"/>
    <property type="match status" value="1"/>
</dbReference>
<keyword evidence="9" id="KW-0368">Histidine biosynthesis</keyword>
<evidence type="ECO:0000313" key="11">
    <source>
        <dbReference type="EMBL" id="SKC05423.1"/>
    </source>
</evidence>
<keyword evidence="9" id="KW-0028">Amino-acid biosynthesis</keyword>
<evidence type="ECO:0000256" key="2">
    <source>
        <dbReference type="ARBA" id="ARBA00005011"/>
    </source>
</evidence>
<dbReference type="Proteomes" id="UP000189818">
    <property type="component" value="Unassembled WGS sequence"/>
</dbReference>
<dbReference type="InterPro" id="IPR004839">
    <property type="entry name" value="Aminotransferase_I/II_large"/>
</dbReference>
<dbReference type="SUPFAM" id="SSF53383">
    <property type="entry name" value="PLP-dependent transferases"/>
    <property type="match status" value="1"/>
</dbReference>
<keyword evidence="12" id="KW-1185">Reference proteome</keyword>
<dbReference type="InterPro" id="IPR005861">
    <property type="entry name" value="HisP_aminotrans"/>
</dbReference>
<dbReference type="InterPro" id="IPR015424">
    <property type="entry name" value="PyrdxlP-dep_Trfase"/>
</dbReference>
<evidence type="ECO:0000256" key="4">
    <source>
        <dbReference type="ARBA" id="ARBA00011738"/>
    </source>
</evidence>
<dbReference type="Pfam" id="PF00155">
    <property type="entry name" value="Aminotran_1_2"/>
    <property type="match status" value="1"/>
</dbReference>
<dbReference type="Gene3D" id="3.40.640.10">
    <property type="entry name" value="Type I PLP-dependent aspartate aminotransferase-like (Major domain)"/>
    <property type="match status" value="1"/>
</dbReference>
<evidence type="ECO:0000256" key="8">
    <source>
        <dbReference type="ARBA" id="ARBA00047481"/>
    </source>
</evidence>
<dbReference type="OrthoDB" id="9809616at2"/>
<evidence type="ECO:0000256" key="3">
    <source>
        <dbReference type="ARBA" id="ARBA00007970"/>
    </source>
</evidence>
<keyword evidence="5 9" id="KW-0032">Aminotransferase</keyword>
<protein>
    <recommendedName>
        <fullName evidence="9">Histidinol-phosphate aminotransferase</fullName>
        <ecNumber evidence="9">2.6.1.9</ecNumber>
    </recommendedName>
    <alternativeName>
        <fullName evidence="9">Imidazole acetol-phosphate transaminase</fullName>
    </alternativeName>
</protein>
<dbReference type="EMBL" id="FUYM01000013">
    <property type="protein sequence ID" value="SKC05423.1"/>
    <property type="molecule type" value="Genomic_DNA"/>
</dbReference>
<keyword evidence="6 9" id="KW-0808">Transferase</keyword>
<organism evidence="11 12">
    <name type="scientific">Rhizorhabdus histidinilytica</name>
    <dbReference type="NCBI Taxonomy" id="439228"/>
    <lineage>
        <taxon>Bacteria</taxon>
        <taxon>Pseudomonadati</taxon>
        <taxon>Pseudomonadota</taxon>
        <taxon>Alphaproteobacteria</taxon>
        <taxon>Sphingomonadales</taxon>
        <taxon>Sphingomonadaceae</taxon>
        <taxon>Rhizorhabdus</taxon>
    </lineage>
</organism>
<evidence type="ECO:0000256" key="9">
    <source>
        <dbReference type="HAMAP-Rule" id="MF_01023"/>
    </source>
</evidence>
<dbReference type="PANTHER" id="PTHR43643:SF3">
    <property type="entry name" value="HISTIDINOL-PHOSPHATE AMINOTRANSFERASE"/>
    <property type="match status" value="1"/>
</dbReference>
<reference evidence="12" key="1">
    <citation type="submission" date="2017-02" db="EMBL/GenBank/DDBJ databases">
        <authorList>
            <person name="Varghese N."/>
            <person name="Submissions S."/>
        </authorList>
    </citation>
    <scope>NUCLEOTIDE SEQUENCE [LARGE SCALE GENOMIC DNA]</scope>
    <source>
        <strain evidence="12">UM2</strain>
    </source>
</reference>
<dbReference type="AlphaFoldDB" id="A0A1T5GAB2"/>
<accession>A0A1T5GAB2</accession>
<dbReference type="InterPro" id="IPR015421">
    <property type="entry name" value="PyrdxlP-dep_Trfase_major"/>
</dbReference>
<evidence type="ECO:0000313" key="12">
    <source>
        <dbReference type="Proteomes" id="UP000189818"/>
    </source>
</evidence>
<dbReference type="STRING" id="439228.SAMN06295920_11338"/>
<dbReference type="GO" id="GO:0000105">
    <property type="term" value="P:L-histidine biosynthetic process"/>
    <property type="evidence" value="ECO:0007669"/>
    <property type="project" value="UniProtKB-UniRule"/>
</dbReference>
<dbReference type="GO" id="GO:0004400">
    <property type="term" value="F:histidinol-phosphate transaminase activity"/>
    <property type="evidence" value="ECO:0007669"/>
    <property type="project" value="UniProtKB-UniRule"/>
</dbReference>
<evidence type="ECO:0000256" key="5">
    <source>
        <dbReference type="ARBA" id="ARBA00022576"/>
    </source>
</evidence>
<evidence type="ECO:0000256" key="1">
    <source>
        <dbReference type="ARBA" id="ARBA00001933"/>
    </source>
</evidence>
<dbReference type="HAMAP" id="MF_01023">
    <property type="entry name" value="HisC_aminotrans_2"/>
    <property type="match status" value="1"/>
</dbReference>
<dbReference type="CDD" id="cd00609">
    <property type="entry name" value="AAT_like"/>
    <property type="match status" value="1"/>
</dbReference>
<sequence length="368" mass="39630">MIDDRTGTRRPVPLASIRSLAPYRQGKAKLDDVAQPLKLSSNESMIGPSEKAIAAYRDCGARLALYPDGSQAALRTAIGRVHGLDPDLILCGNGSDELIQLVIRSYAGQGDDVVISQNSFAMAFVHAIAQGANVITAPEAEMRPDADAILAAVSPRTKVVILASPNNPIGQYIPRDELLRLHRNLPSDVVLLIDGAYADYVDEPDFEAGDGLVHRQGNVVMTRTFSKLYGLAGLRIGWMYAPEEVIDSVQRIRTPFNANAAALAAAEAAVCDTGHAEMVRRENKAELARIAERVEKAGMRFIPSVANFYLLRFPNGLTPDAAARHLEARGIIPRPVNAGGPAEVLRITVGRPEQNDRVIAALTEFVGA</sequence>
<dbReference type="EC" id="2.6.1.9" evidence="9"/>